<sequence length="233" mass="27061">MTKIPKITLGLILPGKLKFDQDLTKLFLEITDTLWNLHQSIKVPRSIKARLTMNTTNDNKSNPIATWTIEDMPYMLSTHAKTWPSIIKAALTAVITLIIVILQKTELVIETDIMYLKLVVDNYINKNIQSTQIIDRHDLANYIRYILVITNHRRIQIRTRVKKDIEKSTADRIYTIDLKAQELLKDVHVLQLHNESIPYNPKTVVKHAFQAAEYSEWYCQNKVIQINDKGIID</sequence>
<dbReference type="AlphaFoldDB" id="A0A397U207"/>
<dbReference type="EMBL" id="QKWP01003315">
    <property type="protein sequence ID" value="RIB01116.1"/>
    <property type="molecule type" value="Genomic_DNA"/>
</dbReference>
<keyword evidence="2" id="KW-1185">Reference proteome</keyword>
<gene>
    <name evidence="1" type="ORF">C2G38_2231817</name>
</gene>
<evidence type="ECO:0000313" key="2">
    <source>
        <dbReference type="Proteomes" id="UP000266673"/>
    </source>
</evidence>
<dbReference type="Proteomes" id="UP000266673">
    <property type="component" value="Unassembled WGS sequence"/>
</dbReference>
<protein>
    <submittedName>
        <fullName evidence="1">Uncharacterized protein</fullName>
    </submittedName>
</protein>
<accession>A0A397U207</accession>
<proteinExistence type="predicted"/>
<name>A0A397U207_9GLOM</name>
<reference evidence="1 2" key="1">
    <citation type="submission" date="2018-06" db="EMBL/GenBank/DDBJ databases">
        <title>Comparative genomics reveals the genomic features of Rhizophagus irregularis, R. cerebriforme, R. diaphanum and Gigaspora rosea, and their symbiotic lifestyle signature.</title>
        <authorList>
            <person name="Morin E."/>
            <person name="San Clemente H."/>
            <person name="Chen E.C.H."/>
            <person name="De La Providencia I."/>
            <person name="Hainaut M."/>
            <person name="Kuo A."/>
            <person name="Kohler A."/>
            <person name="Murat C."/>
            <person name="Tang N."/>
            <person name="Roy S."/>
            <person name="Loubradou J."/>
            <person name="Henrissat B."/>
            <person name="Grigoriev I.V."/>
            <person name="Corradi N."/>
            <person name="Roux C."/>
            <person name="Martin F.M."/>
        </authorList>
    </citation>
    <scope>NUCLEOTIDE SEQUENCE [LARGE SCALE GENOMIC DNA]</scope>
    <source>
        <strain evidence="1 2">DAOM 194757</strain>
    </source>
</reference>
<evidence type="ECO:0000313" key="1">
    <source>
        <dbReference type="EMBL" id="RIB01116.1"/>
    </source>
</evidence>
<organism evidence="1 2">
    <name type="scientific">Gigaspora rosea</name>
    <dbReference type="NCBI Taxonomy" id="44941"/>
    <lineage>
        <taxon>Eukaryota</taxon>
        <taxon>Fungi</taxon>
        <taxon>Fungi incertae sedis</taxon>
        <taxon>Mucoromycota</taxon>
        <taxon>Glomeromycotina</taxon>
        <taxon>Glomeromycetes</taxon>
        <taxon>Diversisporales</taxon>
        <taxon>Gigasporaceae</taxon>
        <taxon>Gigaspora</taxon>
    </lineage>
</organism>
<comment type="caution">
    <text evidence="1">The sequence shown here is derived from an EMBL/GenBank/DDBJ whole genome shotgun (WGS) entry which is preliminary data.</text>
</comment>